<keyword evidence="1" id="KW-0812">Transmembrane</keyword>
<evidence type="ECO:0000313" key="2">
    <source>
        <dbReference type="EMBL" id="VFQ82490.1"/>
    </source>
</evidence>
<name>A0A484M0Z9_9ASTE</name>
<organism evidence="2 3">
    <name type="scientific">Cuscuta campestris</name>
    <dbReference type="NCBI Taxonomy" id="132261"/>
    <lineage>
        <taxon>Eukaryota</taxon>
        <taxon>Viridiplantae</taxon>
        <taxon>Streptophyta</taxon>
        <taxon>Embryophyta</taxon>
        <taxon>Tracheophyta</taxon>
        <taxon>Spermatophyta</taxon>
        <taxon>Magnoliopsida</taxon>
        <taxon>eudicotyledons</taxon>
        <taxon>Gunneridae</taxon>
        <taxon>Pentapetalae</taxon>
        <taxon>asterids</taxon>
        <taxon>lamiids</taxon>
        <taxon>Solanales</taxon>
        <taxon>Convolvulaceae</taxon>
        <taxon>Cuscuteae</taxon>
        <taxon>Cuscuta</taxon>
        <taxon>Cuscuta subgen. Grammica</taxon>
        <taxon>Cuscuta sect. Cleistogrammica</taxon>
    </lineage>
</organism>
<keyword evidence="1" id="KW-1133">Transmembrane helix</keyword>
<dbReference type="EMBL" id="OOIL02002358">
    <property type="protein sequence ID" value="VFQ82490.1"/>
    <property type="molecule type" value="Genomic_DNA"/>
</dbReference>
<dbReference type="Proteomes" id="UP000595140">
    <property type="component" value="Unassembled WGS sequence"/>
</dbReference>
<proteinExistence type="predicted"/>
<dbReference type="OrthoDB" id="1931061at2759"/>
<dbReference type="AlphaFoldDB" id="A0A484M0Z9"/>
<reference evidence="2 3" key="1">
    <citation type="submission" date="2018-04" db="EMBL/GenBank/DDBJ databases">
        <authorList>
            <person name="Vogel A."/>
        </authorList>
    </citation>
    <scope>NUCLEOTIDE SEQUENCE [LARGE SCALE GENOMIC DNA]</scope>
</reference>
<keyword evidence="1" id="KW-0472">Membrane</keyword>
<protein>
    <submittedName>
        <fullName evidence="2">Uncharacterized protein</fullName>
    </submittedName>
</protein>
<keyword evidence="3" id="KW-1185">Reference proteome</keyword>
<evidence type="ECO:0000256" key="1">
    <source>
        <dbReference type="SAM" id="Phobius"/>
    </source>
</evidence>
<feature type="transmembrane region" description="Helical" evidence="1">
    <location>
        <begin position="12"/>
        <end position="31"/>
    </location>
</feature>
<gene>
    <name evidence="2" type="ORF">CCAM_LOCUS24266</name>
</gene>
<evidence type="ECO:0000313" key="3">
    <source>
        <dbReference type="Proteomes" id="UP000595140"/>
    </source>
</evidence>
<accession>A0A484M0Z9</accession>
<sequence>MLAYEATGHIYFVIRLSKAVYIILSILLLLITRTNVVGHVCNEGMIEEQCIHDRMVPCLMLELQYVRDVKQYELLARFRGHGNHYPDSYS</sequence>